<proteinExistence type="predicted"/>
<dbReference type="InParanoid" id="A0A2K2CS37"/>
<sequence length="67" mass="7642">MSRDGLTAFLMSSSFFMPSRNELVTEVSMLHTSPLCLELLKYSTILCFCRQIRRDLGAITTVLVFFC</sequence>
<gene>
    <name evidence="1" type="ORF">BRADI_4g33891v3</name>
</gene>
<protein>
    <submittedName>
        <fullName evidence="1 2">Uncharacterized protein</fullName>
    </submittedName>
</protein>
<evidence type="ECO:0000313" key="3">
    <source>
        <dbReference type="Proteomes" id="UP000008810"/>
    </source>
</evidence>
<reference evidence="1 2" key="1">
    <citation type="journal article" date="2010" name="Nature">
        <title>Genome sequencing and analysis of the model grass Brachypodium distachyon.</title>
        <authorList>
            <consortium name="International Brachypodium Initiative"/>
        </authorList>
    </citation>
    <scope>NUCLEOTIDE SEQUENCE [LARGE SCALE GENOMIC DNA]</scope>
    <source>
        <strain evidence="1 2">Bd21</strain>
    </source>
</reference>
<reference evidence="1" key="2">
    <citation type="submission" date="2017-06" db="EMBL/GenBank/DDBJ databases">
        <title>WGS assembly of Brachypodium distachyon.</title>
        <authorList>
            <consortium name="The International Brachypodium Initiative"/>
            <person name="Lucas S."/>
            <person name="Harmon-Smith M."/>
            <person name="Lail K."/>
            <person name="Tice H."/>
            <person name="Grimwood J."/>
            <person name="Bruce D."/>
            <person name="Barry K."/>
            <person name="Shu S."/>
            <person name="Lindquist E."/>
            <person name="Wang M."/>
            <person name="Pitluck S."/>
            <person name="Vogel J.P."/>
            <person name="Garvin D.F."/>
            <person name="Mockler T.C."/>
            <person name="Schmutz J."/>
            <person name="Rokhsar D."/>
            <person name="Bevan M.W."/>
        </authorList>
    </citation>
    <scope>NUCLEOTIDE SEQUENCE</scope>
    <source>
        <strain evidence="1">Bd21</strain>
    </source>
</reference>
<dbReference type="Gramene" id="PNT64844">
    <property type="protein sequence ID" value="PNT64844"/>
    <property type="gene ID" value="BRADI_4g33891v3"/>
</dbReference>
<reference evidence="2" key="3">
    <citation type="submission" date="2018-08" db="UniProtKB">
        <authorList>
            <consortium name="EnsemblPlants"/>
        </authorList>
    </citation>
    <scope>IDENTIFICATION</scope>
    <source>
        <strain evidence="2">cv. Bd21</strain>
    </source>
</reference>
<dbReference type="EMBL" id="CM000883">
    <property type="protein sequence ID" value="PNT64844.1"/>
    <property type="molecule type" value="Genomic_DNA"/>
</dbReference>
<evidence type="ECO:0000313" key="1">
    <source>
        <dbReference type="EMBL" id="PNT64844.1"/>
    </source>
</evidence>
<accession>A0A2K2CS37</accession>
<name>A0A2K2CS37_BRADI</name>
<dbReference type="EnsemblPlants" id="PNT64844">
    <property type="protein sequence ID" value="PNT64844"/>
    <property type="gene ID" value="BRADI_4g33891v3"/>
</dbReference>
<evidence type="ECO:0000313" key="2">
    <source>
        <dbReference type="EnsemblPlants" id="PNT64844"/>
    </source>
</evidence>
<keyword evidence="3" id="KW-1185">Reference proteome</keyword>
<dbReference type="AlphaFoldDB" id="A0A2K2CS37"/>
<organism evidence="1">
    <name type="scientific">Brachypodium distachyon</name>
    <name type="common">Purple false brome</name>
    <name type="synonym">Trachynia distachya</name>
    <dbReference type="NCBI Taxonomy" id="15368"/>
    <lineage>
        <taxon>Eukaryota</taxon>
        <taxon>Viridiplantae</taxon>
        <taxon>Streptophyta</taxon>
        <taxon>Embryophyta</taxon>
        <taxon>Tracheophyta</taxon>
        <taxon>Spermatophyta</taxon>
        <taxon>Magnoliopsida</taxon>
        <taxon>Liliopsida</taxon>
        <taxon>Poales</taxon>
        <taxon>Poaceae</taxon>
        <taxon>BOP clade</taxon>
        <taxon>Pooideae</taxon>
        <taxon>Stipodae</taxon>
        <taxon>Brachypodieae</taxon>
        <taxon>Brachypodium</taxon>
    </lineage>
</organism>
<dbReference type="Proteomes" id="UP000008810">
    <property type="component" value="Chromosome 4"/>
</dbReference>